<keyword evidence="1" id="KW-0472">Membrane</keyword>
<dbReference type="Proteomes" id="UP000316096">
    <property type="component" value="Unassembled WGS sequence"/>
</dbReference>
<evidence type="ECO:0000313" key="3">
    <source>
        <dbReference type="Proteomes" id="UP000316096"/>
    </source>
</evidence>
<protein>
    <recommendedName>
        <fullName evidence="4">Flagellin-like protein</fullName>
    </recommendedName>
</protein>
<evidence type="ECO:0000256" key="1">
    <source>
        <dbReference type="SAM" id="Phobius"/>
    </source>
</evidence>
<reference evidence="2 3" key="1">
    <citation type="submission" date="2019-06" db="EMBL/GenBank/DDBJ databases">
        <title>Sequencing the genomes of 1000 actinobacteria strains.</title>
        <authorList>
            <person name="Klenk H.-P."/>
        </authorList>
    </citation>
    <scope>NUCLEOTIDE SEQUENCE [LARGE SCALE GENOMIC DNA]</scope>
    <source>
        <strain evidence="2 3">DSM 102200</strain>
    </source>
</reference>
<comment type="caution">
    <text evidence="2">The sequence shown here is derived from an EMBL/GenBank/DDBJ whole genome shotgun (WGS) entry which is preliminary data.</text>
</comment>
<dbReference type="RefSeq" id="WP_185792243.1">
    <property type="nucleotide sequence ID" value="NZ_VFOZ01000001.1"/>
</dbReference>
<keyword evidence="1" id="KW-0812">Transmembrane</keyword>
<name>A0A543CKP2_9ACTN</name>
<keyword evidence="1" id="KW-1133">Transmembrane helix</keyword>
<keyword evidence="3" id="KW-1185">Reference proteome</keyword>
<organism evidence="2 3">
    <name type="scientific">Actinoallomurus bryophytorum</name>
    <dbReference type="NCBI Taxonomy" id="1490222"/>
    <lineage>
        <taxon>Bacteria</taxon>
        <taxon>Bacillati</taxon>
        <taxon>Actinomycetota</taxon>
        <taxon>Actinomycetes</taxon>
        <taxon>Streptosporangiales</taxon>
        <taxon>Thermomonosporaceae</taxon>
        <taxon>Actinoallomurus</taxon>
    </lineage>
</organism>
<sequence length="54" mass="5464">MARNEQDPAASTQQFRAFANSGEAARKSPKTGLIIGVVVGVIVVLAVIAAVALG</sequence>
<gene>
    <name evidence="2" type="ORF">FB559_3278</name>
</gene>
<evidence type="ECO:0008006" key="4">
    <source>
        <dbReference type="Google" id="ProtNLM"/>
    </source>
</evidence>
<evidence type="ECO:0000313" key="2">
    <source>
        <dbReference type="EMBL" id="TQL97678.1"/>
    </source>
</evidence>
<dbReference type="EMBL" id="VFOZ01000001">
    <property type="protein sequence ID" value="TQL97678.1"/>
    <property type="molecule type" value="Genomic_DNA"/>
</dbReference>
<feature type="transmembrane region" description="Helical" evidence="1">
    <location>
        <begin position="33"/>
        <end position="53"/>
    </location>
</feature>
<proteinExistence type="predicted"/>
<accession>A0A543CKP2</accession>
<dbReference type="AlphaFoldDB" id="A0A543CKP2"/>